<keyword evidence="1" id="KW-1133">Transmembrane helix</keyword>
<gene>
    <name evidence="2" type="ORF">AAG747_11805</name>
</gene>
<evidence type="ECO:0000256" key="1">
    <source>
        <dbReference type="SAM" id="Phobius"/>
    </source>
</evidence>
<evidence type="ECO:0008006" key="4">
    <source>
        <dbReference type="Google" id="ProtNLM"/>
    </source>
</evidence>
<feature type="transmembrane region" description="Helical" evidence="1">
    <location>
        <begin position="20"/>
        <end position="42"/>
    </location>
</feature>
<keyword evidence="1" id="KW-0812">Transmembrane</keyword>
<comment type="caution">
    <text evidence="2">The sequence shown here is derived from an EMBL/GenBank/DDBJ whole genome shotgun (WGS) entry which is preliminary data.</text>
</comment>
<dbReference type="EMBL" id="JBDKWZ010000006">
    <property type="protein sequence ID" value="MEN7548600.1"/>
    <property type="molecule type" value="Genomic_DNA"/>
</dbReference>
<dbReference type="Proteomes" id="UP001403385">
    <property type="component" value="Unassembled WGS sequence"/>
</dbReference>
<accession>A0AAW9SA21</accession>
<protein>
    <recommendedName>
        <fullName evidence="4">Photosystem I assembly protein Ycf4</fullName>
    </recommendedName>
</protein>
<evidence type="ECO:0000313" key="3">
    <source>
        <dbReference type="Proteomes" id="UP001403385"/>
    </source>
</evidence>
<keyword evidence="3" id="KW-1185">Reference proteome</keyword>
<reference evidence="2 3" key="1">
    <citation type="submission" date="2024-04" db="EMBL/GenBank/DDBJ databases">
        <title>Novel genus in family Flammeovirgaceae.</title>
        <authorList>
            <person name="Nguyen T.H."/>
            <person name="Vuong T.Q."/>
            <person name="Le H."/>
            <person name="Kim S.-G."/>
        </authorList>
    </citation>
    <scope>NUCLEOTIDE SEQUENCE [LARGE SCALE GENOMIC DNA]</scope>
    <source>
        <strain evidence="2 3">JCM 23209</strain>
    </source>
</reference>
<feature type="transmembrane region" description="Helical" evidence="1">
    <location>
        <begin position="48"/>
        <end position="68"/>
    </location>
</feature>
<name>A0AAW9SA21_9BACT</name>
<evidence type="ECO:0000313" key="2">
    <source>
        <dbReference type="EMBL" id="MEN7548600.1"/>
    </source>
</evidence>
<dbReference type="AlphaFoldDB" id="A0AAW9SA21"/>
<organism evidence="2 3">
    <name type="scientific">Rapidithrix thailandica</name>
    <dbReference type="NCBI Taxonomy" id="413964"/>
    <lineage>
        <taxon>Bacteria</taxon>
        <taxon>Pseudomonadati</taxon>
        <taxon>Bacteroidota</taxon>
        <taxon>Cytophagia</taxon>
        <taxon>Cytophagales</taxon>
        <taxon>Flammeovirgaceae</taxon>
        <taxon>Rapidithrix</taxon>
    </lineage>
</organism>
<proteinExistence type="predicted"/>
<sequence length="154" mass="18306">MSKKVDYYNFKHYTFKGAGLIQIFIGLFFVLLIGLEYGISFFSSWVCLLPISFFIAMLILGTLQLYYIELSDKHLKVKNLIMFWFEETYLKSEISCVGYYSKGGGKSFREGIELSFLNSNRRKKIYLMNLYQGSFWEEMQQKLEAYHYPCFRKN</sequence>
<keyword evidence="1" id="KW-0472">Membrane</keyword>
<dbReference type="RefSeq" id="WP_346821379.1">
    <property type="nucleotide sequence ID" value="NZ_JBDKWZ010000006.1"/>
</dbReference>